<gene>
    <name evidence="2" type="ordered locus">Nther_0249</name>
</gene>
<reference evidence="2 3" key="1">
    <citation type="submission" date="2008-04" db="EMBL/GenBank/DDBJ databases">
        <title>Complete sequence of chromosome of Natranaerobius thermophilus JW/NM-WN-LF.</title>
        <authorList>
            <consortium name="US DOE Joint Genome Institute"/>
            <person name="Copeland A."/>
            <person name="Lucas S."/>
            <person name="Lapidus A."/>
            <person name="Glavina del Rio T."/>
            <person name="Dalin E."/>
            <person name="Tice H."/>
            <person name="Bruce D."/>
            <person name="Goodwin L."/>
            <person name="Pitluck S."/>
            <person name="Chertkov O."/>
            <person name="Brettin T."/>
            <person name="Detter J.C."/>
            <person name="Han C."/>
            <person name="Kuske C.R."/>
            <person name="Schmutz J."/>
            <person name="Larimer F."/>
            <person name="Land M."/>
            <person name="Hauser L."/>
            <person name="Kyrpides N."/>
            <person name="Lykidis A."/>
            <person name="Mesbah N.M."/>
            <person name="Wiegel J."/>
        </authorList>
    </citation>
    <scope>NUCLEOTIDE SEQUENCE [LARGE SCALE GENOMIC DNA]</scope>
    <source>
        <strain evidence="3">ATCC BAA-1301 / DSM 18059 / JW/NM-WN-LF</strain>
    </source>
</reference>
<dbReference type="KEGG" id="nth:Nther_0249"/>
<dbReference type="eggNOG" id="ENOG502ZBC2">
    <property type="taxonomic scope" value="Bacteria"/>
</dbReference>
<dbReference type="STRING" id="457570.Nther_0249"/>
<dbReference type="Pfam" id="PF18623">
    <property type="entry name" value="TnsE_C"/>
    <property type="match status" value="1"/>
</dbReference>
<dbReference type="Proteomes" id="UP000001683">
    <property type="component" value="Chromosome"/>
</dbReference>
<protein>
    <recommendedName>
        <fullName evidence="1">TnsE C-terminal domain-containing protein</fullName>
    </recommendedName>
</protein>
<keyword evidence="3" id="KW-1185">Reference proteome</keyword>
<organism evidence="2 3">
    <name type="scientific">Natranaerobius thermophilus (strain ATCC BAA-1301 / DSM 18059 / JW/NM-WN-LF)</name>
    <dbReference type="NCBI Taxonomy" id="457570"/>
    <lineage>
        <taxon>Bacteria</taxon>
        <taxon>Bacillati</taxon>
        <taxon>Bacillota</taxon>
        <taxon>Clostridia</taxon>
        <taxon>Natranaerobiales</taxon>
        <taxon>Natranaerobiaceae</taxon>
        <taxon>Natranaerobius</taxon>
    </lineage>
</organism>
<reference evidence="2 3" key="2">
    <citation type="journal article" date="2011" name="J. Bacteriol.">
        <title>Complete genome sequence of the anaerobic, halophilic alkalithermophile Natranaerobius thermophilus JW/NM-WN-LF.</title>
        <authorList>
            <person name="Zhao B."/>
            <person name="Mesbah N.M."/>
            <person name="Dalin E."/>
            <person name="Goodwin L."/>
            <person name="Nolan M."/>
            <person name="Pitluck S."/>
            <person name="Chertkov O."/>
            <person name="Brettin T.S."/>
            <person name="Han J."/>
            <person name="Larimer F.W."/>
            <person name="Land M.L."/>
            <person name="Hauser L."/>
            <person name="Kyrpides N."/>
            <person name="Wiegel J."/>
        </authorList>
    </citation>
    <scope>NUCLEOTIDE SEQUENCE [LARGE SCALE GENOMIC DNA]</scope>
    <source>
        <strain evidence="3">ATCC BAA-1301 / DSM 18059 / JW/NM-WN-LF</strain>
    </source>
</reference>
<accession>B2A4S6</accession>
<sequence>MSKPRIRTKDWPFAKNVKARLMRISKPYKKENRWYIDALFYSHKTKRVRLDIARLLRLHLGGTYKDGEFIGFESAIEMDISIPNSVIKNRKITPFLNKDKYNKEFDYYTFGIPYKDHFIVIPIIELVRAVLLPDTFWMNQVTQLDALDTSFVSSMSSEVLQVQFDPSINVSYVKLNEKINHLAWIMTNSNIFNMIAELYNNVSNGQGFLFDFGFTSLNMQVMAEQVGNKIFVKQIKSFRGKKIKTQKIEVSHPKLYKNSPSNETRDQYHKTIKISGDDKVLDASKDGSYKDQDIVDENISKSEYTNYVKITRNKIPKKSKKPIETVETAKLYKEDSNSRTTSDLGGKEVVPQLEFLNNFQFLNINDFDEINQVLDLINERGNVVSVQRLVGKLKDHWSYGSFCDLKDGKKERRYLLGKITLSNGTEAVLIEIEREDRALTTLMLVSEKTANWNKICHVVLKGLVKNSGSWSAEVINKIKTTYGIREHRFKHTRTDIHKKEKRIFSFI</sequence>
<feature type="domain" description="TnsE C-terminal" evidence="1">
    <location>
        <begin position="365"/>
        <end position="503"/>
    </location>
</feature>
<dbReference type="AlphaFoldDB" id="B2A4S6"/>
<evidence type="ECO:0000259" key="1">
    <source>
        <dbReference type="Pfam" id="PF18623"/>
    </source>
</evidence>
<dbReference type="RefSeq" id="WP_012446736.1">
    <property type="nucleotide sequence ID" value="NC_010718.1"/>
</dbReference>
<evidence type="ECO:0000313" key="2">
    <source>
        <dbReference type="EMBL" id="ACB83848.1"/>
    </source>
</evidence>
<name>B2A4S6_NATTJ</name>
<dbReference type="HOGENOM" id="CLU_534963_0_0_9"/>
<dbReference type="EMBL" id="CP001034">
    <property type="protein sequence ID" value="ACB83848.1"/>
    <property type="molecule type" value="Genomic_DNA"/>
</dbReference>
<evidence type="ECO:0000313" key="3">
    <source>
        <dbReference type="Proteomes" id="UP000001683"/>
    </source>
</evidence>
<dbReference type="InParanoid" id="B2A4S6"/>
<dbReference type="OrthoDB" id="1879214at2"/>
<proteinExistence type="predicted"/>
<dbReference type="InterPro" id="IPR041419">
    <property type="entry name" value="TnsE_C"/>
</dbReference>